<accession>A0ABT9RH33</accession>
<keyword evidence="2" id="KW-1185">Reference proteome</keyword>
<organism evidence="1 2">
    <name type="scientific">Streptosporangium brasiliense</name>
    <dbReference type="NCBI Taxonomy" id="47480"/>
    <lineage>
        <taxon>Bacteria</taxon>
        <taxon>Bacillati</taxon>
        <taxon>Actinomycetota</taxon>
        <taxon>Actinomycetes</taxon>
        <taxon>Streptosporangiales</taxon>
        <taxon>Streptosporangiaceae</taxon>
        <taxon>Streptosporangium</taxon>
    </lineage>
</organism>
<sequence length="61" mass="6778">MGEIKRIKSVSESGELRLLTVVSARKDAGSSLSRVRSIAKTIGRSPRAYDDRAIENADRFR</sequence>
<evidence type="ECO:0000313" key="2">
    <source>
        <dbReference type="Proteomes" id="UP001230426"/>
    </source>
</evidence>
<proteinExistence type="predicted"/>
<dbReference type="Proteomes" id="UP001230426">
    <property type="component" value="Unassembled WGS sequence"/>
</dbReference>
<name>A0ABT9RH33_9ACTN</name>
<comment type="caution">
    <text evidence="1">The sequence shown here is derived from an EMBL/GenBank/DDBJ whole genome shotgun (WGS) entry which is preliminary data.</text>
</comment>
<reference evidence="1 2" key="1">
    <citation type="submission" date="2023-07" db="EMBL/GenBank/DDBJ databases">
        <title>Sequencing the genomes of 1000 actinobacteria strains.</title>
        <authorList>
            <person name="Klenk H.-P."/>
        </authorList>
    </citation>
    <scope>NUCLEOTIDE SEQUENCE [LARGE SCALE GENOMIC DNA]</scope>
    <source>
        <strain evidence="1 2">DSM 44109</strain>
    </source>
</reference>
<gene>
    <name evidence="1" type="ORF">J2S55_007427</name>
</gene>
<dbReference type="EMBL" id="JAUSRB010000002">
    <property type="protein sequence ID" value="MDP9868161.1"/>
    <property type="molecule type" value="Genomic_DNA"/>
</dbReference>
<dbReference type="RefSeq" id="WP_306870701.1">
    <property type="nucleotide sequence ID" value="NZ_JAUSRB010000002.1"/>
</dbReference>
<protein>
    <submittedName>
        <fullName evidence="1">Uncharacterized protein</fullName>
    </submittedName>
</protein>
<evidence type="ECO:0000313" key="1">
    <source>
        <dbReference type="EMBL" id="MDP9868161.1"/>
    </source>
</evidence>